<evidence type="ECO:0000313" key="1">
    <source>
        <dbReference type="EMBL" id="XCN15309.1"/>
    </source>
</evidence>
<accession>A0AAU8KJZ8</accession>
<proteinExistence type="predicted"/>
<keyword evidence="1" id="KW-0489">Methyltransferase</keyword>
<reference evidence="1" key="1">
    <citation type="submission" date="2023-10" db="EMBL/GenBank/DDBJ databases">
        <title>Complete genome sequence of Streptomyces sp. JL1001.</title>
        <authorList>
            <person name="Jiang L."/>
        </authorList>
    </citation>
    <scope>NUCLEOTIDE SEQUENCE</scope>
    <source>
        <strain evidence="1">JL1001</strain>
    </source>
</reference>
<organism evidence="1">
    <name type="scientific">Streptomyces sp. JL1001</name>
    <dbReference type="NCBI Taxonomy" id="3078227"/>
    <lineage>
        <taxon>Bacteria</taxon>
        <taxon>Bacillati</taxon>
        <taxon>Actinomycetota</taxon>
        <taxon>Actinomycetes</taxon>
        <taxon>Kitasatosporales</taxon>
        <taxon>Streptomycetaceae</taxon>
        <taxon>Streptomyces</taxon>
    </lineage>
</organism>
<dbReference type="EMBL" id="CP136798">
    <property type="protein sequence ID" value="XCN15309.1"/>
    <property type="molecule type" value="Genomic_DNA"/>
</dbReference>
<protein>
    <submittedName>
        <fullName evidence="1">SAM-dependent methyltransferase</fullName>
    </submittedName>
</protein>
<dbReference type="RefSeq" id="WP_354597397.1">
    <property type="nucleotide sequence ID" value="NZ_CP136798.1"/>
</dbReference>
<dbReference type="Gene3D" id="3.40.50.150">
    <property type="entry name" value="Vaccinia Virus protein VP39"/>
    <property type="match status" value="1"/>
</dbReference>
<name>A0AAU8KJZ8_9ACTN</name>
<gene>
    <name evidence="1" type="ORF">R1Y80_17430</name>
</gene>
<dbReference type="SUPFAM" id="SSF53335">
    <property type="entry name" value="S-adenosyl-L-methionine-dependent methyltransferases"/>
    <property type="match status" value="1"/>
</dbReference>
<dbReference type="GO" id="GO:0032259">
    <property type="term" value="P:methylation"/>
    <property type="evidence" value="ECO:0007669"/>
    <property type="project" value="UniProtKB-KW"/>
</dbReference>
<dbReference type="AlphaFoldDB" id="A0AAU8KJZ8"/>
<sequence>MTQPRVFGEGPSALATRSERVPRPRLLDLYCCQGGAAKGYADAGFEVVGVDIAPQPRYPFTFVQADAVAFIREHGAGFDFIHASPPCQHDSECQRIRSNDHPDLIAPTRAALELTGRPWVIENVRGAVPKLNSPVMLCGSMFRLENYRHRFFEPGGGFTLTQPMHATHQVPQAKMGRPVPPGHYGQFVGNFSGVALARRVLGVQWMNRDGIRECIPPAYTEWIAGQFLALEGRAAA</sequence>
<dbReference type="CDD" id="cd02440">
    <property type="entry name" value="AdoMet_MTases"/>
    <property type="match status" value="1"/>
</dbReference>
<dbReference type="InterPro" id="IPR029063">
    <property type="entry name" value="SAM-dependent_MTases_sf"/>
</dbReference>
<keyword evidence="1" id="KW-0808">Transferase</keyword>
<dbReference type="GO" id="GO:0008168">
    <property type="term" value="F:methyltransferase activity"/>
    <property type="evidence" value="ECO:0007669"/>
    <property type="project" value="UniProtKB-KW"/>
</dbReference>